<evidence type="ECO:0000256" key="1">
    <source>
        <dbReference type="SAM" id="Phobius"/>
    </source>
</evidence>
<dbReference type="RefSeq" id="WP_317276456.1">
    <property type="nucleotide sequence ID" value="NZ_JAWJWH010000008.1"/>
</dbReference>
<evidence type="ECO:0000313" key="3">
    <source>
        <dbReference type="EMBL" id="MDV4187303.1"/>
    </source>
</evidence>
<feature type="transmembrane region" description="Helical" evidence="1">
    <location>
        <begin position="241"/>
        <end position="260"/>
    </location>
</feature>
<protein>
    <submittedName>
        <fullName evidence="3">Acyltransferase</fullName>
        <ecNumber evidence="3">2.3.-.-</ecNumber>
    </submittedName>
</protein>
<feature type="transmembrane region" description="Helical" evidence="1">
    <location>
        <begin position="267"/>
        <end position="286"/>
    </location>
</feature>
<feature type="domain" description="Acyltransferase 3" evidence="2">
    <location>
        <begin position="6"/>
        <end position="319"/>
    </location>
</feature>
<keyword evidence="3" id="KW-0808">Transferase</keyword>
<reference evidence="4" key="1">
    <citation type="journal article" date="2023" name="Int. J. Mol. Sci.">
        <title>Genomic and Metabolic Characterization of Plant Growth-Promoting Rhizobacteria Isolated from Nodules of Clovers Grown in Non-Farmed Soil.</title>
        <authorList>
            <person name="Wojcik M."/>
            <person name="Koper P."/>
            <person name="Zebracki K."/>
            <person name="Marczak M."/>
            <person name="Mazur A."/>
        </authorList>
    </citation>
    <scope>NUCLEOTIDE SEQUENCE [LARGE SCALE GENOMIC DNA]</scope>
    <source>
        <strain evidence="4">KB12</strain>
    </source>
</reference>
<feature type="transmembrane region" description="Helical" evidence="1">
    <location>
        <begin position="161"/>
        <end position="177"/>
    </location>
</feature>
<feature type="transmembrane region" description="Helical" evidence="1">
    <location>
        <begin position="72"/>
        <end position="91"/>
    </location>
</feature>
<name>A0ABU3YN86_9HYPH</name>
<sequence length="426" mass="48367">MIYRREIDGLRAVAVMPVILFHAGFSLFTGGFIGVDVFFVISGFLITSIILEEMRNGTFSLAAFYERRARRILPALFLVILCCLPFAWLWVMPEEFRGFSDSLIATSLSGANFLFWFKSGYFAPEAGEVPLLHIWSLAVEEQYYMFFPLLVLFLWKRKRSWLFAALVAIAFVSLAYSEWASRVFPSANFYFLPSRAWEFLAGSICSFIELKRQKRGSNPLSFLGLCMIGFSVFYFDETSPIPSTLALVPVVGAMLVLLFARQETFAAALLSTRAFIMVGKISYSAYLWHQPLFAFARIRSIDPPSITVMGLLACFSLVLGNLSWRFVEQPFRRSRDRLLPSRRGLAVSVSVFLAALIAFGLYGHDTRGIPWRLPEPIKNFIAGSEWSKKCLIESGRVGMPCRSVAAYSIAATHRPTQFLEIRWHRR</sequence>
<evidence type="ECO:0000313" key="4">
    <source>
        <dbReference type="Proteomes" id="UP001187203"/>
    </source>
</evidence>
<keyword evidence="1" id="KW-1133">Transmembrane helix</keyword>
<dbReference type="EMBL" id="JAWJWI010000008">
    <property type="protein sequence ID" value="MDV4187303.1"/>
    <property type="molecule type" value="Genomic_DNA"/>
</dbReference>
<gene>
    <name evidence="3" type="ORF">R1523_17550</name>
</gene>
<comment type="caution">
    <text evidence="3">The sequence shown here is derived from an EMBL/GenBank/DDBJ whole genome shotgun (WGS) entry which is preliminary data.</text>
</comment>
<feature type="transmembrane region" description="Helical" evidence="1">
    <location>
        <begin position="7"/>
        <end position="25"/>
    </location>
</feature>
<dbReference type="GO" id="GO:0016746">
    <property type="term" value="F:acyltransferase activity"/>
    <property type="evidence" value="ECO:0007669"/>
    <property type="project" value="UniProtKB-KW"/>
</dbReference>
<feature type="transmembrane region" description="Helical" evidence="1">
    <location>
        <begin position="306"/>
        <end position="324"/>
    </location>
</feature>
<dbReference type="InterPro" id="IPR050879">
    <property type="entry name" value="Acyltransferase_3"/>
</dbReference>
<dbReference type="PANTHER" id="PTHR23028">
    <property type="entry name" value="ACETYLTRANSFERASE"/>
    <property type="match status" value="1"/>
</dbReference>
<keyword evidence="3" id="KW-0012">Acyltransferase</keyword>
<keyword evidence="1" id="KW-0812">Transmembrane</keyword>
<dbReference type="Pfam" id="PF01757">
    <property type="entry name" value="Acyl_transf_3"/>
    <property type="match status" value="1"/>
</dbReference>
<dbReference type="Proteomes" id="UP001187203">
    <property type="component" value="Unassembled WGS sequence"/>
</dbReference>
<proteinExistence type="predicted"/>
<accession>A0ABU3YN86</accession>
<keyword evidence="1" id="KW-0472">Membrane</keyword>
<organism evidence="3 4">
    <name type="scientific">Rhizobium brockwellii</name>
    <dbReference type="NCBI Taxonomy" id="3019932"/>
    <lineage>
        <taxon>Bacteria</taxon>
        <taxon>Pseudomonadati</taxon>
        <taxon>Pseudomonadota</taxon>
        <taxon>Alphaproteobacteria</taxon>
        <taxon>Hyphomicrobiales</taxon>
        <taxon>Rhizobiaceae</taxon>
        <taxon>Rhizobium/Agrobacterium group</taxon>
        <taxon>Rhizobium</taxon>
    </lineage>
</organism>
<dbReference type="EC" id="2.3.-.-" evidence="3"/>
<dbReference type="InterPro" id="IPR002656">
    <property type="entry name" value="Acyl_transf_3_dom"/>
</dbReference>
<keyword evidence="4" id="KW-1185">Reference proteome</keyword>
<feature type="transmembrane region" description="Helical" evidence="1">
    <location>
        <begin position="31"/>
        <end position="51"/>
    </location>
</feature>
<evidence type="ECO:0000259" key="2">
    <source>
        <dbReference type="Pfam" id="PF01757"/>
    </source>
</evidence>
<feature type="transmembrane region" description="Helical" evidence="1">
    <location>
        <begin position="132"/>
        <end position="154"/>
    </location>
</feature>
<feature type="transmembrane region" description="Helical" evidence="1">
    <location>
        <begin position="345"/>
        <end position="364"/>
    </location>
</feature>
<dbReference type="PANTHER" id="PTHR23028:SF53">
    <property type="entry name" value="ACYL_TRANSF_3 DOMAIN-CONTAINING PROTEIN"/>
    <property type="match status" value="1"/>
</dbReference>